<dbReference type="InterPro" id="IPR000253">
    <property type="entry name" value="FHA_dom"/>
</dbReference>
<feature type="region of interest" description="Disordered" evidence="1">
    <location>
        <begin position="485"/>
        <end position="531"/>
    </location>
</feature>
<dbReference type="EMBL" id="JH668313">
    <property type="protein sequence ID" value="KAG6444839.1"/>
    <property type="molecule type" value="Genomic_DNA"/>
</dbReference>
<comment type="caution">
    <text evidence="3">The sequence shown here is derived from an EMBL/GenBank/DDBJ whole genome shotgun (WGS) entry which is preliminary data.</text>
</comment>
<dbReference type="InterPro" id="IPR047187">
    <property type="entry name" value="SF1_C_Upf1"/>
</dbReference>
<dbReference type="InterPro" id="IPR041677">
    <property type="entry name" value="DNA2/NAM7_AAA_11"/>
</dbReference>
<dbReference type="GO" id="GO:0006369">
    <property type="term" value="P:termination of RNA polymerase II transcription"/>
    <property type="evidence" value="ECO:0007669"/>
    <property type="project" value="TreeGrafter"/>
</dbReference>
<dbReference type="Gene3D" id="2.60.200.20">
    <property type="match status" value="1"/>
</dbReference>
<dbReference type="CDD" id="cd18808">
    <property type="entry name" value="SF1_C_Upf1"/>
    <property type="match status" value="1"/>
</dbReference>
<dbReference type="Proteomes" id="UP000791440">
    <property type="component" value="Unassembled WGS sequence"/>
</dbReference>
<keyword evidence="4" id="KW-1185">Reference proteome</keyword>
<dbReference type="GO" id="GO:0004386">
    <property type="term" value="F:helicase activity"/>
    <property type="evidence" value="ECO:0007669"/>
    <property type="project" value="InterPro"/>
</dbReference>
<dbReference type="PANTHER" id="PTHR10887:SF495">
    <property type="entry name" value="HELICASE SENATAXIN ISOFORM X1-RELATED"/>
    <property type="match status" value="1"/>
</dbReference>
<dbReference type="InterPro" id="IPR008984">
    <property type="entry name" value="SMAD_FHA_dom_sf"/>
</dbReference>
<proteinExistence type="predicted"/>
<dbReference type="SUPFAM" id="SSF49879">
    <property type="entry name" value="SMAD/FHA domain"/>
    <property type="match status" value="1"/>
</dbReference>
<dbReference type="Pfam" id="PF13087">
    <property type="entry name" value="AAA_12"/>
    <property type="match status" value="1"/>
</dbReference>
<sequence length="1375" mass="154650">MATWKLTRQIFGNEEYTLSEGDVVTIGRSTDNTITLCSMVVSRNHCSLKIERNQIMVTDLKSSNGVFVGSTKIPPNVPYIAKDSDTIGIGWDTSISSTGIDNTQKYLFKVARENKACHDIERRLSGYDSKTDSTPCNLLKENSTKAIKRKADFNITPKKEKEPKNEIDDEIIHIKSESDNENLDSDIKKPKLEPITETPQIRCIPIEKIKNENEYLQLEAFNVKQEYLAYDDEPIEVDSDSDRESEQWLARLSQNSPGKPLKRLSQQNKEETEDSSYSQLEDFVDLDNLWSKVEDDVILIEPSTNEEKSFTISDEILNFNDHLQDEIENNLDATIKPPEHINLVQNIDEIDGFCNEQSSIQKQQIPIIDARKIQKETKRITQLTEPPDHPPKKQSTNKLHESKTKSSSSKRSKSKKESTSRRHISKSDKEARKQKLKELAIKEREKDNSTESKIDNSSKSTVHAKVTATSRSAFLGDTIQIVKPLNRKEKNEENSKLKNDADDEKKIQSKDKKTTKDNNNRNKSDEGITIKHIKDSRVPLKNVKPLSDREDVSLHEKTILGKPFNKVEPLSHKQSTTKKTVRFSDAGPKVHVFEIEPGNKMKKIQMMKTTLLDVRHVPMFSLDKIALMKILRWNPQWLEEQINNDDCPPILGHNKQPMSIFHSFSNHAQYAQQIGDLLLMEIWECLTIAYMKVREQRNDIVMRIENIPPAPPLENSFDLLNISVNVSVPSSEAKKVPRVGAILLVIFGPENARCQRFFSVHNVRCLPSPPSNMNSFFSLSLQSAHSEKILSLRQGEVVLAKTLAHISNELMLFEAMEYMANSPLGEIILQPKPYHFPKVGANPVLNTKSPWTMTLNPSQQMAVNASVSAALSDRPSVQMVQGPPGTGKSSVICSMVMSYFYDSKSRRNQNHGKILICATSNAAVDELVIRLLKIRQTLPKEERFRMVRVGRAEAMHPCARDVSSQQLARRDHARAAHHAHAHHAHHAHHAPHGLAQEISHLEAKMNMWKAAIQDAKDPVRVAYCQSRMAEVAKRLALVRQSGGLGTDAHASSEALAHLERVIVEGADIVVTTLASAYTHKTKVLKRRIALCIIDEAGQAIEPETLIPLMLDVTHLTLIGDPQQLPGFICSQRAKKHGLGESLFARLTSSTEQWAGAGPVVLLDRQYRMHPDIIDYPNRAFYDCKIKTVAPQRPPLNVPPYSIISISSGNKGQGSSGGNELEAMGVARLALALSAGARAQRLSLAVVTPYHAHKDLIRKNLAALHQHGSEVEVNTADSFQGQERDVIVVSLARSQGVGFLTHAGRMNVMLTRARHALLICLNPHAMMRNDQWRTLIEDAQRRNMFKSLPTKLCKPLSPDKVPTDDILKYLYPNLNE</sequence>
<dbReference type="PANTHER" id="PTHR10887">
    <property type="entry name" value="DNA2/NAM7 HELICASE FAMILY"/>
    <property type="match status" value="1"/>
</dbReference>
<feature type="region of interest" description="Disordered" evidence="1">
    <location>
        <begin position="379"/>
        <end position="464"/>
    </location>
</feature>
<reference evidence="3" key="2">
    <citation type="submission" date="2020-12" db="EMBL/GenBank/DDBJ databases">
        <authorList>
            <person name="Kanost M."/>
        </authorList>
    </citation>
    <scope>NUCLEOTIDE SEQUENCE</scope>
</reference>
<name>A0A921YSS9_MANSE</name>
<dbReference type="SMART" id="SM00240">
    <property type="entry name" value="FHA"/>
    <property type="match status" value="1"/>
</dbReference>
<dbReference type="InterPro" id="IPR045055">
    <property type="entry name" value="DNA2/NAM7-like"/>
</dbReference>
<evidence type="ECO:0000259" key="2">
    <source>
        <dbReference type="PROSITE" id="PS50006"/>
    </source>
</evidence>
<dbReference type="GO" id="GO:0001147">
    <property type="term" value="F:transcription termination site sequence-specific DNA binding"/>
    <property type="evidence" value="ECO:0007669"/>
    <property type="project" value="TreeGrafter"/>
</dbReference>
<evidence type="ECO:0000313" key="3">
    <source>
        <dbReference type="EMBL" id="KAG6444839.1"/>
    </source>
</evidence>
<protein>
    <recommendedName>
        <fullName evidence="2">FHA domain-containing protein</fullName>
    </recommendedName>
</protein>
<feature type="compositionally biased region" description="Basic and acidic residues" evidence="1">
    <location>
        <begin position="486"/>
        <end position="531"/>
    </location>
</feature>
<dbReference type="OrthoDB" id="2285229at2759"/>
<dbReference type="InterPro" id="IPR027417">
    <property type="entry name" value="P-loop_NTPase"/>
</dbReference>
<feature type="domain" description="FHA" evidence="2">
    <location>
        <begin position="24"/>
        <end position="73"/>
    </location>
</feature>
<evidence type="ECO:0000256" key="1">
    <source>
        <dbReference type="SAM" id="MobiDB-lite"/>
    </source>
</evidence>
<dbReference type="PROSITE" id="PS50006">
    <property type="entry name" value="FHA_DOMAIN"/>
    <property type="match status" value="1"/>
</dbReference>
<organism evidence="3 4">
    <name type="scientific">Manduca sexta</name>
    <name type="common">Tobacco hawkmoth</name>
    <name type="synonym">Tobacco hornworm</name>
    <dbReference type="NCBI Taxonomy" id="7130"/>
    <lineage>
        <taxon>Eukaryota</taxon>
        <taxon>Metazoa</taxon>
        <taxon>Ecdysozoa</taxon>
        <taxon>Arthropoda</taxon>
        <taxon>Hexapoda</taxon>
        <taxon>Insecta</taxon>
        <taxon>Pterygota</taxon>
        <taxon>Neoptera</taxon>
        <taxon>Endopterygota</taxon>
        <taxon>Lepidoptera</taxon>
        <taxon>Glossata</taxon>
        <taxon>Ditrysia</taxon>
        <taxon>Bombycoidea</taxon>
        <taxon>Sphingidae</taxon>
        <taxon>Sphinginae</taxon>
        <taxon>Sphingini</taxon>
        <taxon>Manduca</taxon>
    </lineage>
</organism>
<dbReference type="Pfam" id="PF13086">
    <property type="entry name" value="AAA_11"/>
    <property type="match status" value="1"/>
</dbReference>
<feature type="compositionally biased region" description="Basic and acidic residues" evidence="1">
    <location>
        <begin position="415"/>
        <end position="456"/>
    </location>
</feature>
<feature type="region of interest" description="Disordered" evidence="1">
    <location>
        <begin position="254"/>
        <end position="278"/>
    </location>
</feature>
<evidence type="ECO:0000313" key="4">
    <source>
        <dbReference type="Proteomes" id="UP000791440"/>
    </source>
</evidence>
<reference evidence="3" key="1">
    <citation type="journal article" date="2016" name="Insect Biochem. Mol. Biol.">
        <title>Multifaceted biological insights from a draft genome sequence of the tobacco hornworm moth, Manduca sexta.</title>
        <authorList>
            <person name="Kanost M.R."/>
            <person name="Arrese E.L."/>
            <person name="Cao X."/>
            <person name="Chen Y.R."/>
            <person name="Chellapilla S."/>
            <person name="Goldsmith M.R."/>
            <person name="Grosse-Wilde E."/>
            <person name="Heckel D.G."/>
            <person name="Herndon N."/>
            <person name="Jiang H."/>
            <person name="Papanicolaou A."/>
            <person name="Qu J."/>
            <person name="Soulages J.L."/>
            <person name="Vogel H."/>
            <person name="Walters J."/>
            <person name="Waterhouse R.M."/>
            <person name="Ahn S.J."/>
            <person name="Almeida F.C."/>
            <person name="An C."/>
            <person name="Aqrawi P."/>
            <person name="Bretschneider A."/>
            <person name="Bryant W.B."/>
            <person name="Bucks S."/>
            <person name="Chao H."/>
            <person name="Chevignon G."/>
            <person name="Christen J.M."/>
            <person name="Clarke D.F."/>
            <person name="Dittmer N.T."/>
            <person name="Ferguson L.C.F."/>
            <person name="Garavelou S."/>
            <person name="Gordon K.H.J."/>
            <person name="Gunaratna R.T."/>
            <person name="Han Y."/>
            <person name="Hauser F."/>
            <person name="He Y."/>
            <person name="Heidel-Fischer H."/>
            <person name="Hirsh A."/>
            <person name="Hu Y."/>
            <person name="Jiang H."/>
            <person name="Kalra D."/>
            <person name="Klinner C."/>
            <person name="Konig C."/>
            <person name="Kovar C."/>
            <person name="Kroll A.R."/>
            <person name="Kuwar S.S."/>
            <person name="Lee S.L."/>
            <person name="Lehman R."/>
            <person name="Li K."/>
            <person name="Li Z."/>
            <person name="Liang H."/>
            <person name="Lovelace S."/>
            <person name="Lu Z."/>
            <person name="Mansfield J.H."/>
            <person name="McCulloch K.J."/>
            <person name="Mathew T."/>
            <person name="Morton B."/>
            <person name="Muzny D.M."/>
            <person name="Neunemann D."/>
            <person name="Ongeri F."/>
            <person name="Pauchet Y."/>
            <person name="Pu L.L."/>
            <person name="Pyrousis I."/>
            <person name="Rao X.J."/>
            <person name="Redding A."/>
            <person name="Roesel C."/>
            <person name="Sanchez-Gracia A."/>
            <person name="Schaack S."/>
            <person name="Shukla A."/>
            <person name="Tetreau G."/>
            <person name="Wang Y."/>
            <person name="Xiong G.H."/>
            <person name="Traut W."/>
            <person name="Walsh T.K."/>
            <person name="Worley K.C."/>
            <person name="Wu D."/>
            <person name="Wu W."/>
            <person name="Wu Y.Q."/>
            <person name="Zhang X."/>
            <person name="Zou Z."/>
            <person name="Zucker H."/>
            <person name="Briscoe A.D."/>
            <person name="Burmester T."/>
            <person name="Clem R.J."/>
            <person name="Feyereisen R."/>
            <person name="Grimmelikhuijzen C.J.P."/>
            <person name="Hamodrakas S.J."/>
            <person name="Hansson B.S."/>
            <person name="Huguet E."/>
            <person name="Jermiin L.S."/>
            <person name="Lan Q."/>
            <person name="Lehman H.K."/>
            <person name="Lorenzen M."/>
            <person name="Merzendorfer H."/>
            <person name="Michalopoulos I."/>
            <person name="Morton D.B."/>
            <person name="Muthukrishnan S."/>
            <person name="Oakeshott J.G."/>
            <person name="Palmer W."/>
            <person name="Park Y."/>
            <person name="Passarelli A.L."/>
            <person name="Rozas J."/>
            <person name="Schwartz L.M."/>
            <person name="Smith W."/>
            <person name="Southgate A."/>
            <person name="Vilcinskas A."/>
            <person name="Vogt R."/>
            <person name="Wang P."/>
            <person name="Werren J."/>
            <person name="Yu X.Q."/>
            <person name="Zhou J.J."/>
            <person name="Brown S.J."/>
            <person name="Scherer S.E."/>
            <person name="Richards S."/>
            <person name="Blissard G.W."/>
        </authorList>
    </citation>
    <scope>NUCLEOTIDE SEQUENCE</scope>
</reference>
<accession>A0A921YSS9</accession>
<dbReference type="GO" id="GO:0016604">
    <property type="term" value="C:nuclear body"/>
    <property type="evidence" value="ECO:0007669"/>
    <property type="project" value="TreeGrafter"/>
</dbReference>
<dbReference type="Pfam" id="PF00498">
    <property type="entry name" value="FHA"/>
    <property type="match status" value="1"/>
</dbReference>
<dbReference type="InterPro" id="IPR041679">
    <property type="entry name" value="DNA2/NAM7-like_C"/>
</dbReference>
<dbReference type="SUPFAM" id="SSF52540">
    <property type="entry name" value="P-loop containing nucleoside triphosphate hydrolases"/>
    <property type="match status" value="1"/>
</dbReference>
<gene>
    <name evidence="3" type="ORF">O3G_MSEX003500</name>
</gene>
<dbReference type="Gene3D" id="3.40.50.300">
    <property type="entry name" value="P-loop containing nucleotide triphosphate hydrolases"/>
    <property type="match status" value="2"/>
</dbReference>